<dbReference type="AlphaFoldDB" id="A0AAP0X6G7"/>
<evidence type="ECO:0000313" key="1">
    <source>
        <dbReference type="EMBL" id="KAK9287528.1"/>
    </source>
</evidence>
<accession>A0AAP0X6G7</accession>
<name>A0AAP0X6G7_LIQFO</name>
<gene>
    <name evidence="1" type="ORF">L1049_015949</name>
</gene>
<organism evidence="1 2">
    <name type="scientific">Liquidambar formosana</name>
    <name type="common">Formosan gum</name>
    <dbReference type="NCBI Taxonomy" id="63359"/>
    <lineage>
        <taxon>Eukaryota</taxon>
        <taxon>Viridiplantae</taxon>
        <taxon>Streptophyta</taxon>
        <taxon>Embryophyta</taxon>
        <taxon>Tracheophyta</taxon>
        <taxon>Spermatophyta</taxon>
        <taxon>Magnoliopsida</taxon>
        <taxon>eudicotyledons</taxon>
        <taxon>Gunneridae</taxon>
        <taxon>Pentapetalae</taxon>
        <taxon>Saxifragales</taxon>
        <taxon>Altingiaceae</taxon>
        <taxon>Liquidambar</taxon>
    </lineage>
</organism>
<sequence>MGDQCQIQPWLLAVFRCFNFHSKGMHILRAQTHKVLSSPLVGAILAGFGLGPAIQGNWVHASVPPFWLIGPSYPCSERGLMFDFTHIKQLFLPIIWMETWSNKNTCL</sequence>
<keyword evidence="2" id="KW-1185">Reference proteome</keyword>
<dbReference type="EMBL" id="JBBPBK010000004">
    <property type="protein sequence ID" value="KAK9287528.1"/>
    <property type="molecule type" value="Genomic_DNA"/>
</dbReference>
<dbReference type="Proteomes" id="UP001415857">
    <property type="component" value="Unassembled WGS sequence"/>
</dbReference>
<reference evidence="1 2" key="1">
    <citation type="journal article" date="2024" name="Plant J.">
        <title>Genome sequences and population genomics reveal climatic adaptation and genomic divergence between two closely related sweetgum species.</title>
        <authorList>
            <person name="Xu W.Q."/>
            <person name="Ren C.Q."/>
            <person name="Zhang X.Y."/>
            <person name="Comes H.P."/>
            <person name="Liu X.H."/>
            <person name="Li Y.G."/>
            <person name="Kettle C.J."/>
            <person name="Jalonen R."/>
            <person name="Gaisberger H."/>
            <person name="Ma Y.Z."/>
            <person name="Qiu Y.X."/>
        </authorList>
    </citation>
    <scope>NUCLEOTIDE SEQUENCE [LARGE SCALE GENOMIC DNA]</scope>
    <source>
        <strain evidence="1">Hangzhou</strain>
    </source>
</reference>
<comment type="caution">
    <text evidence="1">The sequence shown here is derived from an EMBL/GenBank/DDBJ whole genome shotgun (WGS) entry which is preliminary data.</text>
</comment>
<protein>
    <submittedName>
        <fullName evidence="1">Uncharacterized protein</fullName>
    </submittedName>
</protein>
<evidence type="ECO:0000313" key="2">
    <source>
        <dbReference type="Proteomes" id="UP001415857"/>
    </source>
</evidence>
<proteinExistence type="predicted"/>